<name>A0A0D0ZV52_CLOBO</name>
<evidence type="ECO:0000256" key="8">
    <source>
        <dbReference type="ARBA" id="ARBA00076778"/>
    </source>
</evidence>
<feature type="domain" description="Alanine dehydrogenase/pyridine nucleotide transhydrogenase NAD(H)-binding" evidence="9">
    <location>
        <begin position="147"/>
        <end position="273"/>
    </location>
</feature>
<dbReference type="GO" id="GO:0000286">
    <property type="term" value="F:alanine dehydrogenase activity"/>
    <property type="evidence" value="ECO:0007669"/>
    <property type="project" value="TreeGrafter"/>
</dbReference>
<comment type="similarity">
    <text evidence="5">Belongs to the AlaDH/PNT family. CEOS subfamily.</text>
</comment>
<keyword evidence="3" id="KW-0560">Oxidoreductase</keyword>
<dbReference type="Proteomes" id="UP000032250">
    <property type="component" value="Unassembled WGS sequence"/>
</dbReference>
<dbReference type="RefSeq" id="WP_003488438.1">
    <property type="nucleotide sequence ID" value="NZ_JXSU01000007.1"/>
</dbReference>
<dbReference type="SMART" id="SM01003">
    <property type="entry name" value="AlaDh_PNT_N"/>
    <property type="match status" value="1"/>
</dbReference>
<dbReference type="InterPro" id="IPR036291">
    <property type="entry name" value="NAD(P)-bd_dom_sf"/>
</dbReference>
<dbReference type="FunFam" id="3.40.50.720:FF:000488">
    <property type="entry name" value="N5-(Carboxyethyl)ornithine synthase"/>
    <property type="match status" value="1"/>
</dbReference>
<evidence type="ECO:0000313" key="12">
    <source>
        <dbReference type="Proteomes" id="UP000032250"/>
    </source>
</evidence>
<proteinExistence type="inferred from homology"/>
<dbReference type="PATRIC" id="fig|1379739.3.peg.839"/>
<evidence type="ECO:0000256" key="7">
    <source>
        <dbReference type="ARBA" id="ARBA00072765"/>
    </source>
</evidence>
<comment type="subunit">
    <text evidence="1">Homotetramer.</text>
</comment>
<evidence type="ECO:0000313" key="11">
    <source>
        <dbReference type="EMBL" id="KIS22533.1"/>
    </source>
</evidence>
<dbReference type="InterPro" id="IPR007886">
    <property type="entry name" value="AlaDH/PNT_N"/>
</dbReference>
<dbReference type="GO" id="GO:0006591">
    <property type="term" value="P:ornithine metabolic process"/>
    <property type="evidence" value="ECO:0007669"/>
    <property type="project" value="UniProtKB-ARBA"/>
</dbReference>
<evidence type="ECO:0000256" key="1">
    <source>
        <dbReference type="ARBA" id="ARBA00011881"/>
    </source>
</evidence>
<dbReference type="SMART" id="SM01002">
    <property type="entry name" value="AlaDh_PNT_C"/>
    <property type="match status" value="1"/>
</dbReference>
<evidence type="ECO:0000256" key="2">
    <source>
        <dbReference type="ARBA" id="ARBA00022857"/>
    </source>
</evidence>
<evidence type="ECO:0000256" key="3">
    <source>
        <dbReference type="ARBA" id="ARBA00023002"/>
    </source>
</evidence>
<accession>A0A0D0ZV52</accession>
<comment type="catalytic activity">
    <reaction evidence="4">
        <text>N(5)-[1(S)-1-carboxyethyl]-L-ornithine + NADP(+) + H2O = L-ornithine + pyruvate + NADPH + H(+)</text>
        <dbReference type="Rhea" id="RHEA:18661"/>
        <dbReference type="ChEBI" id="CHEBI:15361"/>
        <dbReference type="ChEBI" id="CHEBI:15377"/>
        <dbReference type="ChEBI" id="CHEBI:15378"/>
        <dbReference type="ChEBI" id="CHEBI:46911"/>
        <dbReference type="ChEBI" id="CHEBI:57783"/>
        <dbReference type="ChEBI" id="CHEBI:57889"/>
        <dbReference type="ChEBI" id="CHEBI:58349"/>
        <dbReference type="EC" id="1.5.1.24"/>
    </reaction>
</comment>
<gene>
    <name evidence="11" type="ORF">N495_02655</name>
</gene>
<organism evidence="11 12">
    <name type="scientific">Clostridium botulinum B2 450</name>
    <dbReference type="NCBI Taxonomy" id="1379739"/>
    <lineage>
        <taxon>Bacteria</taxon>
        <taxon>Bacillati</taxon>
        <taxon>Bacillota</taxon>
        <taxon>Clostridia</taxon>
        <taxon>Eubacteriales</taxon>
        <taxon>Clostridiaceae</taxon>
        <taxon>Clostridium</taxon>
    </lineage>
</organism>
<dbReference type="GO" id="GO:0006524">
    <property type="term" value="P:alanine catabolic process"/>
    <property type="evidence" value="ECO:0007669"/>
    <property type="project" value="TreeGrafter"/>
</dbReference>
<evidence type="ECO:0000256" key="4">
    <source>
        <dbReference type="ARBA" id="ARBA00051343"/>
    </source>
</evidence>
<dbReference type="Pfam" id="PF05222">
    <property type="entry name" value="AlaDh_PNT_N"/>
    <property type="match status" value="1"/>
</dbReference>
<comment type="caution">
    <text evidence="11">The sequence shown here is derived from an EMBL/GenBank/DDBJ whole genome shotgun (WGS) entry which is preliminary data.</text>
</comment>
<dbReference type="GO" id="GO:0047126">
    <property type="term" value="F:N5-(carboxyethyl)ornithine synthase activity"/>
    <property type="evidence" value="ECO:0007669"/>
    <property type="project" value="UniProtKB-EC"/>
</dbReference>
<dbReference type="SUPFAM" id="SSF52283">
    <property type="entry name" value="Formate/glycerate dehydrogenase catalytic domain-like"/>
    <property type="match status" value="1"/>
</dbReference>
<dbReference type="Pfam" id="PF01262">
    <property type="entry name" value="AlaDh_PNT_C"/>
    <property type="match status" value="1"/>
</dbReference>
<dbReference type="FunFam" id="3.40.50.720:FF:000489">
    <property type="entry name" value="N(5)-(Carboxyethyl)ornithine synthase"/>
    <property type="match status" value="1"/>
</dbReference>
<dbReference type="SUPFAM" id="SSF51735">
    <property type="entry name" value="NAD(P)-binding Rossmann-fold domains"/>
    <property type="match status" value="1"/>
</dbReference>
<dbReference type="HOGENOM" id="CLU_055768_0_0_9"/>
<sequence>MKLGFLIPNHPNEKRVALLPEHVKGFNNELVVETGFGETLGISDEEYVKAGCTIASREDIFKTCEGVFSLKVLKPQDYQHIREGQIIVGWTHPEGSGKTFMEEQGIPKNLIIVDLDNIHPSIYYKNYVIPMDWIPSNFVRKNSYIAGYASTMHAVMNYGSIPTSETKVAILGSGNVSQGAFSAISKFNPDIRMFYRKTMNQLKDELEEFDIIINGIEMDNPNKHILTLEDQMKLKKNCLIIDAAANLGKAIEGARHTTASDPIYNKDGKYYYAVNNSPSIFYRQSSKAISEAFSKYVYSKELEFYLDVVAEAEEMIV</sequence>
<dbReference type="OrthoDB" id="9804592at2"/>
<dbReference type="EC" id="1.5.1.24" evidence="6"/>
<protein>
    <recommendedName>
        <fullName evidence="7">N(5)-(carboxyethyl)ornithine synthase</fullName>
        <ecNumber evidence="6">1.5.1.24</ecNumber>
    </recommendedName>
    <alternativeName>
        <fullName evidence="8">N(5)-(L-1-carboxyethyl)-L-ornithine:NADP(+) oxidoreductase</fullName>
    </alternativeName>
</protein>
<dbReference type="Gene3D" id="3.40.50.720">
    <property type="entry name" value="NAD(P)-binding Rossmann-like Domain"/>
    <property type="match status" value="2"/>
</dbReference>
<dbReference type="CDD" id="cd12181">
    <property type="entry name" value="ceo_syn"/>
    <property type="match status" value="1"/>
</dbReference>
<dbReference type="GO" id="GO:0005886">
    <property type="term" value="C:plasma membrane"/>
    <property type="evidence" value="ECO:0007669"/>
    <property type="project" value="TreeGrafter"/>
</dbReference>
<evidence type="ECO:0000259" key="10">
    <source>
        <dbReference type="SMART" id="SM01003"/>
    </source>
</evidence>
<reference evidence="11 12" key="1">
    <citation type="submission" date="2014-06" db="EMBL/GenBank/DDBJ databases">
        <title>Genome characterization of distinct group I Clostridium botulinum lineages.</title>
        <authorList>
            <person name="Giordani F."/>
            <person name="Anselmo A."/>
            <person name="Fillo S."/>
            <person name="Palozzi A.M."/>
            <person name="Fortunato A."/>
            <person name="Gentile B."/>
            <person name="Ciammaruconi A."/>
            <person name="Anniballi F."/>
            <person name="De Medici D."/>
            <person name="Lista F."/>
        </authorList>
    </citation>
    <scope>NUCLEOTIDE SEQUENCE [LARGE SCALE GENOMIC DNA]</scope>
    <source>
        <strain evidence="11 12">B2 450</strain>
    </source>
</reference>
<dbReference type="EMBL" id="JXSU01000007">
    <property type="protein sequence ID" value="KIS22533.1"/>
    <property type="molecule type" value="Genomic_DNA"/>
</dbReference>
<evidence type="ECO:0000256" key="5">
    <source>
        <dbReference type="ARBA" id="ARBA00061152"/>
    </source>
</evidence>
<feature type="domain" description="Alanine dehydrogenase/pyridine nucleotide transhydrogenase N-terminal" evidence="10">
    <location>
        <begin position="4"/>
        <end position="111"/>
    </location>
</feature>
<evidence type="ECO:0000259" key="9">
    <source>
        <dbReference type="SMART" id="SM01002"/>
    </source>
</evidence>
<dbReference type="PANTHER" id="PTHR42795:SF1">
    <property type="entry name" value="ALANINE DEHYDROGENASE"/>
    <property type="match status" value="1"/>
</dbReference>
<dbReference type="InterPro" id="IPR046951">
    <property type="entry name" value="CEOS"/>
</dbReference>
<keyword evidence="2" id="KW-0521">NADP</keyword>
<dbReference type="InterPro" id="IPR007698">
    <property type="entry name" value="AlaDH/PNT_NAD(H)-bd"/>
</dbReference>
<dbReference type="AlphaFoldDB" id="A0A0D0ZV52"/>
<dbReference type="PANTHER" id="PTHR42795">
    <property type="entry name" value="ALANINE DEHYDROGENASE"/>
    <property type="match status" value="1"/>
</dbReference>
<evidence type="ECO:0000256" key="6">
    <source>
        <dbReference type="ARBA" id="ARBA00066972"/>
    </source>
</evidence>